<dbReference type="OrthoDB" id="538223at2759"/>
<reference evidence="4 5" key="1">
    <citation type="submission" date="2018-02" db="EMBL/GenBank/DDBJ databases">
        <title>The genomes of Aspergillus section Nigri reveals drivers in fungal speciation.</title>
        <authorList>
            <consortium name="DOE Joint Genome Institute"/>
            <person name="Vesth T.C."/>
            <person name="Nybo J."/>
            <person name="Theobald S."/>
            <person name="Brandl J."/>
            <person name="Frisvad J.C."/>
            <person name="Nielsen K.F."/>
            <person name="Lyhne E.K."/>
            <person name="Kogle M.E."/>
            <person name="Kuo A."/>
            <person name="Riley R."/>
            <person name="Clum A."/>
            <person name="Nolan M."/>
            <person name="Lipzen A."/>
            <person name="Salamov A."/>
            <person name="Henrissat B."/>
            <person name="Wiebenga A."/>
            <person name="De vries R.P."/>
            <person name="Grigoriev I.V."/>
            <person name="Mortensen U.H."/>
            <person name="Andersen M.R."/>
            <person name="Baker S.E."/>
        </authorList>
    </citation>
    <scope>NUCLEOTIDE SEQUENCE [LARGE SCALE GENOMIC DNA]</scope>
    <source>
        <strain evidence="4 5">CBS 707.79</strain>
    </source>
</reference>
<dbReference type="Proteomes" id="UP000247810">
    <property type="component" value="Unassembled WGS sequence"/>
</dbReference>
<gene>
    <name evidence="4" type="ORF">BO71DRAFT_468839</name>
</gene>
<evidence type="ECO:0000256" key="2">
    <source>
        <dbReference type="ARBA" id="ARBA00022737"/>
    </source>
</evidence>
<feature type="repeat" description="WD" evidence="3">
    <location>
        <begin position="112"/>
        <end position="153"/>
    </location>
</feature>
<evidence type="ECO:0000256" key="1">
    <source>
        <dbReference type="ARBA" id="ARBA00022574"/>
    </source>
</evidence>
<dbReference type="PANTHER" id="PTHR19879:SF9">
    <property type="entry name" value="TRANSCRIPTION INITIATION FACTOR TFIID SUBUNIT 5"/>
    <property type="match status" value="1"/>
</dbReference>
<dbReference type="STRING" id="1448320.A0A319EYU3"/>
<dbReference type="PANTHER" id="PTHR19879">
    <property type="entry name" value="TRANSCRIPTION INITIATION FACTOR TFIID"/>
    <property type="match status" value="1"/>
</dbReference>
<dbReference type="SMART" id="SM00320">
    <property type="entry name" value="WD40"/>
    <property type="match status" value="3"/>
</dbReference>
<dbReference type="EMBL" id="KZ825828">
    <property type="protein sequence ID" value="PYH97122.1"/>
    <property type="molecule type" value="Genomic_DNA"/>
</dbReference>
<feature type="non-terminal residue" evidence="4">
    <location>
        <position position="212"/>
    </location>
</feature>
<organism evidence="4 5">
    <name type="scientific">Aspergillus ellipticus CBS 707.79</name>
    <dbReference type="NCBI Taxonomy" id="1448320"/>
    <lineage>
        <taxon>Eukaryota</taxon>
        <taxon>Fungi</taxon>
        <taxon>Dikarya</taxon>
        <taxon>Ascomycota</taxon>
        <taxon>Pezizomycotina</taxon>
        <taxon>Eurotiomycetes</taxon>
        <taxon>Eurotiomycetidae</taxon>
        <taxon>Eurotiales</taxon>
        <taxon>Aspergillaceae</taxon>
        <taxon>Aspergillus</taxon>
        <taxon>Aspergillus subgen. Circumdati</taxon>
    </lineage>
</organism>
<keyword evidence="2" id="KW-0677">Repeat</keyword>
<evidence type="ECO:0000313" key="5">
    <source>
        <dbReference type="Proteomes" id="UP000247810"/>
    </source>
</evidence>
<proteinExistence type="predicted"/>
<feature type="repeat" description="WD" evidence="3">
    <location>
        <begin position="35"/>
        <end position="69"/>
    </location>
</feature>
<dbReference type="InterPro" id="IPR015943">
    <property type="entry name" value="WD40/YVTN_repeat-like_dom_sf"/>
</dbReference>
<evidence type="ECO:0000313" key="4">
    <source>
        <dbReference type="EMBL" id="PYH97122.1"/>
    </source>
</evidence>
<protein>
    <submittedName>
        <fullName evidence="4">WD40 repeat-like protein</fullName>
    </submittedName>
</protein>
<evidence type="ECO:0000256" key="3">
    <source>
        <dbReference type="PROSITE-ProRule" id="PRU00221"/>
    </source>
</evidence>
<sequence length="212" mass="23053">MQIARSAPLQLYSSALVFSPENCIIRNTFFLSLLIRSLAFSADGQLLASAAQDKTLGLWESNTGDPRHILESHAAHVLSTTFSPDGNFVASGCSDGTVRLWDPVSGARIRTLEGHMDSFSAIAFSPNSLLLAVSSYGFTVNVWDVSSGKAATYLVWPFCVGVPDFVLPMRESFTLRLGLWDLVTDTLRLSFSPPKDSLYPTLDLSPDGQLMS</sequence>
<dbReference type="Gene3D" id="2.130.10.10">
    <property type="entry name" value="YVTN repeat-like/Quinoprotein amine dehydrogenase"/>
    <property type="match status" value="1"/>
</dbReference>
<dbReference type="InterPro" id="IPR019775">
    <property type="entry name" value="WD40_repeat_CS"/>
</dbReference>
<dbReference type="SUPFAM" id="SSF50978">
    <property type="entry name" value="WD40 repeat-like"/>
    <property type="match status" value="1"/>
</dbReference>
<dbReference type="InterPro" id="IPR036322">
    <property type="entry name" value="WD40_repeat_dom_sf"/>
</dbReference>
<feature type="repeat" description="WD" evidence="3">
    <location>
        <begin position="70"/>
        <end position="111"/>
    </location>
</feature>
<keyword evidence="1 3" id="KW-0853">WD repeat</keyword>
<accession>A0A319EYU3</accession>
<dbReference type="PROSITE" id="PS00678">
    <property type="entry name" value="WD_REPEATS_1"/>
    <property type="match status" value="1"/>
</dbReference>
<keyword evidence="5" id="KW-1185">Reference proteome</keyword>
<dbReference type="Pfam" id="PF00400">
    <property type="entry name" value="WD40"/>
    <property type="match status" value="3"/>
</dbReference>
<dbReference type="PROSITE" id="PS50082">
    <property type="entry name" value="WD_REPEATS_2"/>
    <property type="match status" value="3"/>
</dbReference>
<dbReference type="VEuPathDB" id="FungiDB:BO71DRAFT_468839"/>
<dbReference type="PROSITE" id="PS50294">
    <property type="entry name" value="WD_REPEATS_REGION"/>
    <property type="match status" value="2"/>
</dbReference>
<dbReference type="AlphaFoldDB" id="A0A319EYU3"/>
<name>A0A319EYU3_9EURO</name>
<dbReference type="InterPro" id="IPR001680">
    <property type="entry name" value="WD40_rpt"/>
</dbReference>